<keyword evidence="1" id="KW-0732">Signal</keyword>
<dbReference type="PROSITE" id="PS50234">
    <property type="entry name" value="VWFA"/>
    <property type="match status" value="1"/>
</dbReference>
<dbReference type="InterPro" id="IPR002035">
    <property type="entry name" value="VWF_A"/>
</dbReference>
<dbReference type="Gene3D" id="3.40.50.410">
    <property type="entry name" value="von Willebrand factor, type A domain"/>
    <property type="match status" value="1"/>
</dbReference>
<feature type="chain" id="PRO_5033985522" description="VWFA domain-containing protein" evidence="1">
    <location>
        <begin position="31"/>
        <end position="236"/>
    </location>
</feature>
<evidence type="ECO:0000313" key="3">
    <source>
        <dbReference type="EMBL" id="SDG31467.1"/>
    </source>
</evidence>
<dbReference type="Pfam" id="PF06707">
    <property type="entry name" value="DUF1194"/>
    <property type="match status" value="1"/>
</dbReference>
<dbReference type="AlphaFoldDB" id="A0A8G2BKZ1"/>
<dbReference type="RefSeq" id="WP_093153138.1">
    <property type="nucleotide sequence ID" value="NZ_FNBW01000014.1"/>
</dbReference>
<dbReference type="InterPro" id="IPR036465">
    <property type="entry name" value="vWFA_dom_sf"/>
</dbReference>
<name>A0A8G2BKZ1_9PROT</name>
<protein>
    <recommendedName>
        <fullName evidence="2">VWFA domain-containing protein</fullName>
    </recommendedName>
</protein>
<dbReference type="OrthoDB" id="9792179at2"/>
<comment type="caution">
    <text evidence="3">The sequence shown here is derived from an EMBL/GenBank/DDBJ whole genome shotgun (WGS) entry which is preliminary data.</text>
</comment>
<accession>A0A8G2BKZ1</accession>
<proteinExistence type="predicted"/>
<keyword evidence="4" id="KW-1185">Reference proteome</keyword>
<organism evidence="3 4">
    <name type="scientific">Thalassobaculum litoreum DSM 18839</name>
    <dbReference type="NCBI Taxonomy" id="1123362"/>
    <lineage>
        <taxon>Bacteria</taxon>
        <taxon>Pseudomonadati</taxon>
        <taxon>Pseudomonadota</taxon>
        <taxon>Alphaproteobacteria</taxon>
        <taxon>Rhodospirillales</taxon>
        <taxon>Thalassobaculaceae</taxon>
        <taxon>Thalassobaculum</taxon>
    </lineage>
</organism>
<reference evidence="3 4" key="1">
    <citation type="submission" date="2016-10" db="EMBL/GenBank/DDBJ databases">
        <authorList>
            <person name="Varghese N."/>
            <person name="Submissions S."/>
        </authorList>
    </citation>
    <scope>NUCLEOTIDE SEQUENCE [LARGE SCALE GENOMIC DNA]</scope>
    <source>
        <strain evidence="3 4">DSM 18839</strain>
    </source>
</reference>
<gene>
    <name evidence="3" type="ORF">SAMN05660686_03999</name>
</gene>
<dbReference type="EMBL" id="FNBW01000014">
    <property type="protein sequence ID" value="SDG31467.1"/>
    <property type="molecule type" value="Genomic_DNA"/>
</dbReference>
<feature type="domain" description="VWFA" evidence="2">
    <location>
        <begin position="37"/>
        <end position="230"/>
    </location>
</feature>
<sequence>MRAAFLTVLAAAGLLAATFLASGIPAPARAAEPVDLELVLAVDSSASVDYTEFNLQLQGLTLAFEDPELADAIAAGPLGAIAVTLIEWSSAERHEISIPWTVIRSGDEARAFADEISRAPRRVVTGATSISSSILFAAGMFDTNGYEGTRRVIDLSGDGYNNQGAALSVARALVLDRAITINAVAIENQVKGLGDYFEESLIGGFGAFVIRASDYEDYIGQIRRKLLREIMPAPIS</sequence>
<dbReference type="SUPFAM" id="SSF53300">
    <property type="entry name" value="vWA-like"/>
    <property type="match status" value="1"/>
</dbReference>
<dbReference type="InterPro" id="IPR010607">
    <property type="entry name" value="DUF1194"/>
</dbReference>
<evidence type="ECO:0000313" key="4">
    <source>
        <dbReference type="Proteomes" id="UP000198615"/>
    </source>
</evidence>
<evidence type="ECO:0000259" key="2">
    <source>
        <dbReference type="PROSITE" id="PS50234"/>
    </source>
</evidence>
<evidence type="ECO:0000256" key="1">
    <source>
        <dbReference type="SAM" id="SignalP"/>
    </source>
</evidence>
<feature type="signal peptide" evidence="1">
    <location>
        <begin position="1"/>
        <end position="30"/>
    </location>
</feature>
<dbReference type="Proteomes" id="UP000198615">
    <property type="component" value="Unassembled WGS sequence"/>
</dbReference>